<organism evidence="6">
    <name type="scientific">uncultured Adhaeribacter sp</name>
    <dbReference type="NCBI Taxonomy" id="448109"/>
    <lineage>
        <taxon>Bacteria</taxon>
        <taxon>Pseudomonadati</taxon>
        <taxon>Bacteroidota</taxon>
        <taxon>Cytophagia</taxon>
        <taxon>Cytophagales</taxon>
        <taxon>Hymenobacteraceae</taxon>
        <taxon>Adhaeribacter</taxon>
        <taxon>environmental samples</taxon>
    </lineage>
</organism>
<feature type="signal peptide" evidence="4">
    <location>
        <begin position="1"/>
        <end position="23"/>
    </location>
</feature>
<protein>
    <submittedName>
        <fullName evidence="6">Glycoprotein gp2</fullName>
    </submittedName>
</protein>
<evidence type="ECO:0000256" key="3">
    <source>
        <dbReference type="ARBA" id="ARBA00022801"/>
    </source>
</evidence>
<dbReference type="SUPFAM" id="SSF53474">
    <property type="entry name" value="alpha/beta-Hydrolases"/>
    <property type="match status" value="1"/>
</dbReference>
<keyword evidence="1" id="KW-0719">Serine esterase</keyword>
<feature type="domain" description="4-O-methyl-glucuronoyl methylesterase-like" evidence="5">
    <location>
        <begin position="229"/>
        <end position="377"/>
    </location>
</feature>
<dbReference type="InterPro" id="IPR029058">
    <property type="entry name" value="AB_hydrolase_fold"/>
</dbReference>
<keyword evidence="2 4" id="KW-0732">Signal</keyword>
<dbReference type="Pfam" id="PF22244">
    <property type="entry name" value="GCE_fung"/>
    <property type="match status" value="1"/>
</dbReference>
<dbReference type="AlphaFoldDB" id="A0A6J4JBZ4"/>
<evidence type="ECO:0000256" key="2">
    <source>
        <dbReference type="ARBA" id="ARBA00022729"/>
    </source>
</evidence>
<accession>A0A6J4JBZ4</accession>
<reference evidence="6" key="1">
    <citation type="submission" date="2020-02" db="EMBL/GenBank/DDBJ databases">
        <authorList>
            <person name="Meier V. D."/>
        </authorList>
    </citation>
    <scope>NUCLEOTIDE SEQUENCE</scope>
    <source>
        <strain evidence="6">AVDCRST_MAG95</strain>
    </source>
</reference>
<gene>
    <name evidence="6" type="ORF">AVDCRST_MAG95-3036</name>
</gene>
<sequence>MQKFFLAFLIGTLLCLWQRAALAQTDINYNESKVGSYELPPLLRLPNGQTVTNRTTWQNTQRPYLLKLYQQHVFGKYPGKPSGMHFKVKETDNMALGGKAIRKQVTIYFTAADTGASMDVLLYLPKNATSPVPVFAGLNFKGNHTTNPDPGIFMTTRWVANSADVGITNHKATEASRGMQASRWPAEEILAQGYGLATAYYGDLEPDYTEGWHTGIRNQLKEALATEPREWGAMGAWAWGMSRMMDYLQTDSAVNAQQVTLVGHSRIGKAALWAGANDTRFAIVVGNDSGEGGAALARRRFGETITDLNTSFPHWFCPQFKEYNNKPDQLPVDGHMLLALMAPRPLYIASAQKDLWADPKGEFLGAKNAEPAYQLFGKKGLIVGNMPAVNIPVGETIGYHMRTGKHDINLYDWQQYLTFANKHFGRNQRKQVSKK</sequence>
<dbReference type="InterPro" id="IPR054579">
    <property type="entry name" value="GCE-like_dom"/>
</dbReference>
<proteinExistence type="predicted"/>
<evidence type="ECO:0000259" key="5">
    <source>
        <dbReference type="Pfam" id="PF22244"/>
    </source>
</evidence>
<evidence type="ECO:0000256" key="1">
    <source>
        <dbReference type="ARBA" id="ARBA00022487"/>
    </source>
</evidence>
<evidence type="ECO:0000256" key="4">
    <source>
        <dbReference type="SAM" id="SignalP"/>
    </source>
</evidence>
<evidence type="ECO:0000313" key="6">
    <source>
        <dbReference type="EMBL" id="CAA9276140.1"/>
    </source>
</evidence>
<dbReference type="EMBL" id="CADCTJ010000954">
    <property type="protein sequence ID" value="CAA9276140.1"/>
    <property type="molecule type" value="Genomic_DNA"/>
</dbReference>
<feature type="chain" id="PRO_5027106512" evidence="4">
    <location>
        <begin position="24"/>
        <end position="435"/>
    </location>
</feature>
<keyword evidence="3" id="KW-0378">Hydrolase</keyword>
<dbReference type="GO" id="GO:0052689">
    <property type="term" value="F:carboxylic ester hydrolase activity"/>
    <property type="evidence" value="ECO:0007669"/>
    <property type="project" value="UniProtKB-KW"/>
</dbReference>
<name>A0A6J4JBZ4_9BACT</name>
<dbReference type="Gene3D" id="3.40.50.1820">
    <property type="entry name" value="alpha/beta hydrolase"/>
    <property type="match status" value="1"/>
</dbReference>